<keyword evidence="2" id="KW-1185">Reference proteome</keyword>
<sequence length="149" mass="17385">MKESFNENVNHVLRDFVEKYDEELEYPNIDKLIVKQASISLQNVMFTVSKQSQKLFIGVDEYDTSDNNCVFKYEFHILNDAEHNDVDIVEQFFNTNFFAIIKRGYCGPIDKLYVTGVAPAFYVRLSSLLILDDISKRLQFYGICSLQKK</sequence>
<dbReference type="EMBL" id="CAJVPP010001674">
    <property type="protein sequence ID" value="CAG8567981.1"/>
    <property type="molecule type" value="Genomic_DNA"/>
</dbReference>
<dbReference type="Proteomes" id="UP000789375">
    <property type="component" value="Unassembled WGS sequence"/>
</dbReference>
<organism evidence="1 2">
    <name type="scientific">Funneliformis mosseae</name>
    <name type="common">Endomycorrhizal fungus</name>
    <name type="synonym">Glomus mosseae</name>
    <dbReference type="NCBI Taxonomy" id="27381"/>
    <lineage>
        <taxon>Eukaryota</taxon>
        <taxon>Fungi</taxon>
        <taxon>Fungi incertae sedis</taxon>
        <taxon>Mucoromycota</taxon>
        <taxon>Glomeromycotina</taxon>
        <taxon>Glomeromycetes</taxon>
        <taxon>Glomerales</taxon>
        <taxon>Glomeraceae</taxon>
        <taxon>Funneliformis</taxon>
    </lineage>
</organism>
<proteinExistence type="predicted"/>
<accession>A0A9N9BLM6</accession>
<protein>
    <submittedName>
        <fullName evidence="1">10225_t:CDS:1</fullName>
    </submittedName>
</protein>
<name>A0A9N9BLM6_FUNMO</name>
<comment type="caution">
    <text evidence="1">The sequence shown here is derived from an EMBL/GenBank/DDBJ whole genome shotgun (WGS) entry which is preliminary data.</text>
</comment>
<reference evidence="1" key="1">
    <citation type="submission" date="2021-06" db="EMBL/GenBank/DDBJ databases">
        <authorList>
            <person name="Kallberg Y."/>
            <person name="Tangrot J."/>
            <person name="Rosling A."/>
        </authorList>
    </citation>
    <scope>NUCLEOTIDE SEQUENCE</scope>
    <source>
        <strain evidence="1">87-6 pot B 2015</strain>
    </source>
</reference>
<evidence type="ECO:0000313" key="2">
    <source>
        <dbReference type="Proteomes" id="UP000789375"/>
    </source>
</evidence>
<gene>
    <name evidence="1" type="ORF">FMOSSE_LOCUS7305</name>
</gene>
<evidence type="ECO:0000313" key="1">
    <source>
        <dbReference type="EMBL" id="CAG8567981.1"/>
    </source>
</evidence>
<dbReference type="AlphaFoldDB" id="A0A9N9BLM6"/>